<dbReference type="SUPFAM" id="SSF50814">
    <property type="entry name" value="Lipocalins"/>
    <property type="match status" value="1"/>
</dbReference>
<organism evidence="3">
    <name type="scientific">Pseudo-nitzschia australis</name>
    <dbReference type="NCBI Taxonomy" id="44445"/>
    <lineage>
        <taxon>Eukaryota</taxon>
        <taxon>Sar</taxon>
        <taxon>Stramenopiles</taxon>
        <taxon>Ochrophyta</taxon>
        <taxon>Bacillariophyta</taxon>
        <taxon>Bacillariophyceae</taxon>
        <taxon>Bacillariophycidae</taxon>
        <taxon>Bacillariales</taxon>
        <taxon>Bacillariaceae</taxon>
        <taxon>Pseudo-nitzschia</taxon>
    </lineage>
</organism>
<dbReference type="PANTHER" id="PTHR33970">
    <property type="entry name" value="VIOLAXANTHIN DE-EPOXIDASE, CHLOROPLASTIC-RELATED"/>
    <property type="match status" value="1"/>
</dbReference>
<dbReference type="PANTHER" id="PTHR33970:SF1">
    <property type="entry name" value="VIOLAXANTHIN DE-EPOXIDASE, CHLOROPLASTIC"/>
    <property type="match status" value="1"/>
</dbReference>
<accession>A0A7S4AKJ1</accession>
<dbReference type="GO" id="GO:0010028">
    <property type="term" value="P:xanthophyll cycle"/>
    <property type="evidence" value="ECO:0007669"/>
    <property type="project" value="InterPro"/>
</dbReference>
<dbReference type="AlphaFoldDB" id="A0A7S4AKJ1"/>
<dbReference type="InterPro" id="IPR044682">
    <property type="entry name" value="VDE"/>
</dbReference>
<dbReference type="EMBL" id="HBIX01015949">
    <property type="protein sequence ID" value="CAE0718817.1"/>
    <property type="molecule type" value="Transcribed_RNA"/>
</dbReference>
<dbReference type="GO" id="GO:0046422">
    <property type="term" value="F:violaxanthin de-epoxidase activity"/>
    <property type="evidence" value="ECO:0007669"/>
    <property type="project" value="InterPro"/>
</dbReference>
<keyword evidence="1" id="KW-0732">Signal</keyword>
<feature type="signal peptide" evidence="1">
    <location>
        <begin position="1"/>
        <end position="20"/>
    </location>
</feature>
<evidence type="ECO:0000256" key="1">
    <source>
        <dbReference type="SAM" id="SignalP"/>
    </source>
</evidence>
<name>A0A7S4AKJ1_9STRA</name>
<protein>
    <recommendedName>
        <fullName evidence="2">VDE lipocalin domain-containing protein</fullName>
    </recommendedName>
</protein>
<feature type="domain" description="VDE lipocalin" evidence="2">
    <location>
        <begin position="119"/>
        <end position="452"/>
    </location>
</feature>
<gene>
    <name evidence="3" type="ORF">PAUS00366_LOCUS11571</name>
</gene>
<evidence type="ECO:0000259" key="2">
    <source>
        <dbReference type="Pfam" id="PF07137"/>
    </source>
</evidence>
<dbReference type="InterPro" id="IPR010788">
    <property type="entry name" value="VDE_dom"/>
</dbReference>
<evidence type="ECO:0000313" key="3">
    <source>
        <dbReference type="EMBL" id="CAE0718817.1"/>
    </source>
</evidence>
<proteinExistence type="predicted"/>
<reference evidence="3" key="1">
    <citation type="submission" date="2021-01" db="EMBL/GenBank/DDBJ databases">
        <authorList>
            <person name="Corre E."/>
            <person name="Pelletier E."/>
            <person name="Niang G."/>
            <person name="Scheremetjew M."/>
            <person name="Finn R."/>
            <person name="Kale V."/>
            <person name="Holt S."/>
            <person name="Cochrane G."/>
            <person name="Meng A."/>
            <person name="Brown T."/>
            <person name="Cohen L."/>
        </authorList>
    </citation>
    <scope>NUCLEOTIDE SEQUENCE</scope>
    <source>
        <strain evidence="3">10249 10 AB</strain>
    </source>
</reference>
<dbReference type="Gene3D" id="2.40.128.20">
    <property type="match status" value="1"/>
</dbReference>
<feature type="chain" id="PRO_5031024326" description="VDE lipocalin domain-containing protein" evidence="1">
    <location>
        <begin position="21"/>
        <end position="562"/>
    </location>
</feature>
<dbReference type="InterPro" id="IPR012674">
    <property type="entry name" value="Calycin"/>
</dbReference>
<sequence length="562" mass="62174">MTSTTLRFRVSALVVAMALASDAFVHYSSHGRCSTPSASSSSSSNLEMWPFDRNDNVGCDTDQSNEHNRNRMMQQQFTAMASTAALAATLVLSPIMASAENELADKYGGKGFDSSLVDQNCLVDKCSVQAKACLADDPSCRKGLTCTAKCLGDNSCITGCFARFGNKNLDNLLKCTIEDHDCIKIAILPGGGDKLGEEPRAPKTTVANFDYKSLQGTWYKVVGFNPNYDCYACQRNTFALPSSEEATKNANTDTTLVVANNDNANRNRNSNDPYMNMEVEFHMPHLLPDGSPPPPKQVRESLAVFGKEDLRKNNVNKKDGSSSLLSIGLNEYNTNEVMVFDDFSSNSKGGAGADVVLNKGKQNEASYSRTAHSEGEMFGLKFWENWYVIGENEPGQPEFKFIYYNGKTRQNTYDGAFVYSRSKALEPESMAKVYAIAKEAGMNPDQFCRIRNGCFNTDQQKEEPLFERVGDMEKQLTPTSEPLRGLIASTKVSELLGVEAVSARDANVLGLATSQQLQPEIKTPDSSSRPWWYEVADYLENPHRHFEVMDSLRKPMDWSDAR</sequence>
<dbReference type="Pfam" id="PF07137">
    <property type="entry name" value="VDE"/>
    <property type="match status" value="1"/>
</dbReference>